<evidence type="ECO:0008006" key="5">
    <source>
        <dbReference type="Google" id="ProtNLM"/>
    </source>
</evidence>
<evidence type="ECO:0000313" key="2">
    <source>
        <dbReference type="EMBL" id="CAI4011447.1"/>
    </source>
</evidence>
<sequence>MNQKPTNSEPVKRWHRHRPEKPEGWTIEECWHSSNREATQMTAKEGHKDQLRRIFEVFGEIHNVYNHTRQMWCWVQFASPETTQKVGLGKVLNRSGADLAAEIKNMTSCVDLGAIHAPGG</sequence>
<dbReference type="InterPro" id="IPR035979">
    <property type="entry name" value="RBD_domain_sf"/>
</dbReference>
<dbReference type="EMBL" id="CAMXCT030005112">
    <property type="protein sequence ID" value="CAL4798759.1"/>
    <property type="molecule type" value="Genomic_DNA"/>
</dbReference>
<dbReference type="Proteomes" id="UP001152797">
    <property type="component" value="Unassembled WGS sequence"/>
</dbReference>
<dbReference type="EMBL" id="CAMXCT020005112">
    <property type="protein sequence ID" value="CAL1164822.1"/>
    <property type="molecule type" value="Genomic_DNA"/>
</dbReference>
<dbReference type="EMBL" id="CAMXCT010005112">
    <property type="protein sequence ID" value="CAI4011447.1"/>
    <property type="molecule type" value="Genomic_DNA"/>
</dbReference>
<dbReference type="GO" id="GO:0003676">
    <property type="term" value="F:nucleic acid binding"/>
    <property type="evidence" value="ECO:0007669"/>
    <property type="project" value="InterPro"/>
</dbReference>
<reference evidence="2" key="1">
    <citation type="submission" date="2022-10" db="EMBL/GenBank/DDBJ databases">
        <authorList>
            <person name="Chen Y."/>
            <person name="Dougan E. K."/>
            <person name="Chan C."/>
            <person name="Rhodes N."/>
            <person name="Thang M."/>
        </authorList>
    </citation>
    <scope>NUCLEOTIDE SEQUENCE</scope>
</reference>
<dbReference type="SUPFAM" id="SSF54928">
    <property type="entry name" value="RNA-binding domain, RBD"/>
    <property type="match status" value="1"/>
</dbReference>
<name>A0A9P1DL86_9DINO</name>
<feature type="region of interest" description="Disordered" evidence="1">
    <location>
        <begin position="1"/>
        <end position="20"/>
    </location>
</feature>
<organism evidence="2">
    <name type="scientific">Cladocopium goreaui</name>
    <dbReference type="NCBI Taxonomy" id="2562237"/>
    <lineage>
        <taxon>Eukaryota</taxon>
        <taxon>Sar</taxon>
        <taxon>Alveolata</taxon>
        <taxon>Dinophyceae</taxon>
        <taxon>Suessiales</taxon>
        <taxon>Symbiodiniaceae</taxon>
        <taxon>Cladocopium</taxon>
    </lineage>
</organism>
<accession>A0A9P1DL86</accession>
<evidence type="ECO:0000313" key="3">
    <source>
        <dbReference type="EMBL" id="CAL1164822.1"/>
    </source>
</evidence>
<keyword evidence="4" id="KW-1185">Reference proteome</keyword>
<gene>
    <name evidence="2" type="ORF">C1SCF055_LOCUS36608</name>
</gene>
<reference evidence="3" key="2">
    <citation type="submission" date="2024-04" db="EMBL/GenBank/DDBJ databases">
        <authorList>
            <person name="Chen Y."/>
            <person name="Shah S."/>
            <person name="Dougan E. K."/>
            <person name="Thang M."/>
            <person name="Chan C."/>
        </authorList>
    </citation>
    <scope>NUCLEOTIDE SEQUENCE [LARGE SCALE GENOMIC DNA]</scope>
</reference>
<evidence type="ECO:0000313" key="4">
    <source>
        <dbReference type="Proteomes" id="UP001152797"/>
    </source>
</evidence>
<evidence type="ECO:0000256" key="1">
    <source>
        <dbReference type="SAM" id="MobiDB-lite"/>
    </source>
</evidence>
<dbReference type="AlphaFoldDB" id="A0A9P1DL86"/>
<proteinExistence type="predicted"/>
<comment type="caution">
    <text evidence="2">The sequence shown here is derived from an EMBL/GenBank/DDBJ whole genome shotgun (WGS) entry which is preliminary data.</text>
</comment>
<protein>
    <recommendedName>
        <fullName evidence="5">RRM domain-containing protein</fullName>
    </recommendedName>
</protein>